<dbReference type="GO" id="GO:0005886">
    <property type="term" value="C:plasma membrane"/>
    <property type="evidence" value="ECO:0007669"/>
    <property type="project" value="TreeGrafter"/>
</dbReference>
<keyword evidence="3 4" id="KW-0472">Membrane</keyword>
<dbReference type="RefSeq" id="WP_100990323.1">
    <property type="nucleotide sequence ID" value="NZ_CP025096.1"/>
</dbReference>
<organism evidence="6 7">
    <name type="scientific">Spirosoma pollinicola</name>
    <dbReference type="NCBI Taxonomy" id="2057025"/>
    <lineage>
        <taxon>Bacteria</taxon>
        <taxon>Pseudomonadati</taxon>
        <taxon>Bacteroidota</taxon>
        <taxon>Cytophagia</taxon>
        <taxon>Cytophagales</taxon>
        <taxon>Cytophagaceae</taxon>
        <taxon>Spirosoma</taxon>
    </lineage>
</organism>
<feature type="transmembrane region" description="Helical" evidence="4">
    <location>
        <begin position="367"/>
        <end position="386"/>
    </location>
</feature>
<feature type="transmembrane region" description="Helical" evidence="4">
    <location>
        <begin position="165"/>
        <end position="196"/>
    </location>
</feature>
<name>A0A2K8Z307_9BACT</name>
<evidence type="ECO:0000313" key="6">
    <source>
        <dbReference type="EMBL" id="AUD04257.1"/>
    </source>
</evidence>
<feature type="domain" description="Major facilitator superfamily (MFS) profile" evidence="5">
    <location>
        <begin position="1"/>
        <end position="390"/>
    </location>
</feature>
<proteinExistence type="predicted"/>
<dbReference type="InterPro" id="IPR020846">
    <property type="entry name" value="MFS_dom"/>
</dbReference>
<sequence length="390" mass="41798">MLPSARINRQLLVVVFAQFAGTSLWFAGNAILPELQPLLKSSGLVSWITSAVQIGFISGTLLYALFAIPDRFRSTYVFLVSVALAASVNVVWLFLPLNAETIVASRFMTGFFLAGVYPVGMKIAADRFTSVLGRAMGFLVGALVLGTAFPYLIRGLGGNLPYHTLMLSVSALAVSGGVLLVAFVPANTIPFGGSFFRYQTLLSLGKPSAYRPAMLGYFVHMWELYTFWAFLPILIRYYEQHHPELAISNPLWTFGAIAAGAIGCVGGGYVALRVGSARVARFLLLVSGLCIMLVPLFVAVPPLLFGLFLLVWGASAAGDSPQFSTLVASRAAGDNRGSILTLVTCFGFLLTVLSIQLMAWLVAHVGVSGWLFYILLPGPLVGLLAMRKAG</sequence>
<dbReference type="PANTHER" id="PTHR23521:SF3">
    <property type="entry name" value="MFS TRANSPORTER"/>
    <property type="match status" value="1"/>
</dbReference>
<evidence type="ECO:0000256" key="3">
    <source>
        <dbReference type="ARBA" id="ARBA00023136"/>
    </source>
</evidence>
<dbReference type="InterPro" id="IPR036259">
    <property type="entry name" value="MFS_trans_sf"/>
</dbReference>
<evidence type="ECO:0000256" key="4">
    <source>
        <dbReference type="SAM" id="Phobius"/>
    </source>
</evidence>
<protein>
    <submittedName>
        <fullName evidence="6">MFS transporter</fullName>
    </submittedName>
</protein>
<feature type="transmembrane region" description="Helical" evidence="4">
    <location>
        <begin position="101"/>
        <end position="119"/>
    </location>
</feature>
<evidence type="ECO:0000313" key="7">
    <source>
        <dbReference type="Proteomes" id="UP000232883"/>
    </source>
</evidence>
<gene>
    <name evidence="6" type="ORF">CWM47_21880</name>
</gene>
<dbReference type="Proteomes" id="UP000232883">
    <property type="component" value="Chromosome"/>
</dbReference>
<dbReference type="EMBL" id="CP025096">
    <property type="protein sequence ID" value="AUD04257.1"/>
    <property type="molecule type" value="Genomic_DNA"/>
</dbReference>
<keyword evidence="2 4" id="KW-1133">Transmembrane helix</keyword>
<dbReference type="OrthoDB" id="9781976at2"/>
<dbReference type="KEGG" id="spir:CWM47_21880"/>
<feature type="transmembrane region" description="Helical" evidence="4">
    <location>
        <begin position="131"/>
        <end position="153"/>
    </location>
</feature>
<evidence type="ECO:0000256" key="1">
    <source>
        <dbReference type="ARBA" id="ARBA00022692"/>
    </source>
</evidence>
<reference evidence="6 7" key="1">
    <citation type="submission" date="2017-11" db="EMBL/GenBank/DDBJ databases">
        <title>Taxonomic description and genome sequences of Spirosoma HA7 sp. nov., isolated from pollen microhabitat of Corylus avellana.</title>
        <authorList>
            <person name="Ambika Manirajan B."/>
            <person name="Suarez C."/>
            <person name="Ratering S."/>
            <person name="Geissler-Plaum R."/>
            <person name="Cardinale M."/>
            <person name="Sylvia S."/>
        </authorList>
    </citation>
    <scope>NUCLEOTIDE SEQUENCE [LARGE SCALE GENOMIC DNA]</scope>
    <source>
        <strain evidence="6 7">HA7</strain>
    </source>
</reference>
<dbReference type="PROSITE" id="PS50850">
    <property type="entry name" value="MFS"/>
    <property type="match status" value="1"/>
</dbReference>
<keyword evidence="1 4" id="KW-0812">Transmembrane</keyword>
<dbReference type="Gene3D" id="1.20.1250.20">
    <property type="entry name" value="MFS general substrate transporter like domains"/>
    <property type="match status" value="2"/>
</dbReference>
<feature type="transmembrane region" description="Helical" evidence="4">
    <location>
        <begin position="217"/>
        <end position="238"/>
    </location>
</feature>
<evidence type="ECO:0000256" key="2">
    <source>
        <dbReference type="ARBA" id="ARBA00022989"/>
    </source>
</evidence>
<dbReference type="SUPFAM" id="SSF103473">
    <property type="entry name" value="MFS general substrate transporter"/>
    <property type="match status" value="1"/>
</dbReference>
<dbReference type="InterPro" id="IPR011701">
    <property type="entry name" value="MFS"/>
</dbReference>
<feature type="transmembrane region" description="Helical" evidence="4">
    <location>
        <begin position="75"/>
        <end position="95"/>
    </location>
</feature>
<feature type="transmembrane region" description="Helical" evidence="4">
    <location>
        <begin position="279"/>
        <end position="298"/>
    </location>
</feature>
<dbReference type="AlphaFoldDB" id="A0A2K8Z307"/>
<feature type="transmembrane region" description="Helical" evidence="4">
    <location>
        <begin position="44"/>
        <end position="68"/>
    </location>
</feature>
<feature type="transmembrane region" description="Helical" evidence="4">
    <location>
        <begin position="304"/>
        <end position="327"/>
    </location>
</feature>
<accession>A0A2K8Z307</accession>
<feature type="transmembrane region" description="Helical" evidence="4">
    <location>
        <begin position="339"/>
        <end position="361"/>
    </location>
</feature>
<dbReference type="GO" id="GO:0022857">
    <property type="term" value="F:transmembrane transporter activity"/>
    <property type="evidence" value="ECO:0007669"/>
    <property type="project" value="InterPro"/>
</dbReference>
<dbReference type="Pfam" id="PF07690">
    <property type="entry name" value="MFS_1"/>
    <property type="match status" value="1"/>
</dbReference>
<feature type="transmembrane region" description="Helical" evidence="4">
    <location>
        <begin position="250"/>
        <end position="272"/>
    </location>
</feature>
<feature type="transmembrane region" description="Helical" evidence="4">
    <location>
        <begin position="12"/>
        <end position="32"/>
    </location>
</feature>
<keyword evidence="7" id="KW-1185">Reference proteome</keyword>
<evidence type="ECO:0000259" key="5">
    <source>
        <dbReference type="PROSITE" id="PS50850"/>
    </source>
</evidence>
<dbReference type="PANTHER" id="PTHR23521">
    <property type="entry name" value="TRANSPORTER MFS SUPERFAMILY"/>
    <property type="match status" value="1"/>
</dbReference>